<evidence type="ECO:0000256" key="2">
    <source>
        <dbReference type="ARBA" id="ARBA00022630"/>
    </source>
</evidence>
<evidence type="ECO:0000256" key="3">
    <source>
        <dbReference type="ARBA" id="ARBA00022827"/>
    </source>
</evidence>
<dbReference type="AlphaFoldDB" id="A0A9P4IGV0"/>
<keyword evidence="6" id="KW-0472">Membrane</keyword>
<dbReference type="GO" id="GO:0050660">
    <property type="term" value="F:flavin adenine dinucleotide binding"/>
    <property type="evidence" value="ECO:0007669"/>
    <property type="project" value="InterPro"/>
</dbReference>
<keyword evidence="3" id="KW-0274">FAD</keyword>
<dbReference type="GO" id="GO:0050661">
    <property type="term" value="F:NADP binding"/>
    <property type="evidence" value="ECO:0007669"/>
    <property type="project" value="InterPro"/>
</dbReference>
<keyword evidence="2" id="KW-0285">Flavoprotein</keyword>
<proteinExistence type="inferred from homology"/>
<comment type="similarity">
    <text evidence="1">Belongs to the FMO family.</text>
</comment>
<keyword evidence="5" id="KW-0560">Oxidoreductase</keyword>
<protein>
    <submittedName>
        <fullName evidence="7">FAD/NAD(P)-binding domain-containing protein</fullName>
    </submittedName>
</protein>
<dbReference type="PANTHER" id="PTHR23023">
    <property type="entry name" value="DIMETHYLANILINE MONOOXYGENASE"/>
    <property type="match status" value="1"/>
</dbReference>
<dbReference type="InterPro" id="IPR036188">
    <property type="entry name" value="FAD/NAD-bd_sf"/>
</dbReference>
<keyword evidence="8" id="KW-1185">Reference proteome</keyword>
<name>A0A9P4IGV0_9PEZI</name>
<dbReference type="PIRSF" id="PIRSF000332">
    <property type="entry name" value="FMO"/>
    <property type="match status" value="1"/>
</dbReference>
<evidence type="ECO:0000256" key="5">
    <source>
        <dbReference type="ARBA" id="ARBA00023002"/>
    </source>
</evidence>
<comment type="caution">
    <text evidence="7">The sequence shown here is derived from an EMBL/GenBank/DDBJ whole genome shotgun (WGS) entry which is preliminary data.</text>
</comment>
<dbReference type="EMBL" id="ML978126">
    <property type="protein sequence ID" value="KAF2099030.1"/>
    <property type="molecule type" value="Genomic_DNA"/>
</dbReference>
<gene>
    <name evidence="7" type="ORF">NA57DRAFT_39617</name>
</gene>
<dbReference type="InterPro" id="IPR050346">
    <property type="entry name" value="FMO-like"/>
</dbReference>
<keyword evidence="6" id="KW-0812">Transmembrane</keyword>
<dbReference type="OrthoDB" id="66881at2759"/>
<dbReference type="PRINTS" id="PR00370">
    <property type="entry name" value="FMOXYGENASE"/>
</dbReference>
<dbReference type="Gene3D" id="3.50.50.60">
    <property type="entry name" value="FAD/NAD(P)-binding domain"/>
    <property type="match status" value="2"/>
</dbReference>
<accession>A0A9P4IGV0</accession>
<organism evidence="7 8">
    <name type="scientific">Rhizodiscina lignyota</name>
    <dbReference type="NCBI Taxonomy" id="1504668"/>
    <lineage>
        <taxon>Eukaryota</taxon>
        <taxon>Fungi</taxon>
        <taxon>Dikarya</taxon>
        <taxon>Ascomycota</taxon>
        <taxon>Pezizomycotina</taxon>
        <taxon>Dothideomycetes</taxon>
        <taxon>Pleosporomycetidae</taxon>
        <taxon>Aulographales</taxon>
        <taxon>Rhizodiscinaceae</taxon>
        <taxon>Rhizodiscina</taxon>
    </lineage>
</organism>
<dbReference type="SUPFAM" id="SSF51905">
    <property type="entry name" value="FAD/NAD(P)-binding domain"/>
    <property type="match status" value="1"/>
</dbReference>
<keyword evidence="6" id="KW-1133">Transmembrane helix</keyword>
<keyword evidence="4" id="KW-0521">NADP</keyword>
<evidence type="ECO:0000256" key="4">
    <source>
        <dbReference type="ARBA" id="ARBA00022857"/>
    </source>
</evidence>
<reference evidence="7" key="1">
    <citation type="journal article" date="2020" name="Stud. Mycol.">
        <title>101 Dothideomycetes genomes: a test case for predicting lifestyles and emergence of pathogens.</title>
        <authorList>
            <person name="Haridas S."/>
            <person name="Albert R."/>
            <person name="Binder M."/>
            <person name="Bloem J."/>
            <person name="Labutti K."/>
            <person name="Salamov A."/>
            <person name="Andreopoulos B."/>
            <person name="Baker S."/>
            <person name="Barry K."/>
            <person name="Bills G."/>
            <person name="Bluhm B."/>
            <person name="Cannon C."/>
            <person name="Castanera R."/>
            <person name="Culley D."/>
            <person name="Daum C."/>
            <person name="Ezra D."/>
            <person name="Gonzalez J."/>
            <person name="Henrissat B."/>
            <person name="Kuo A."/>
            <person name="Liang C."/>
            <person name="Lipzen A."/>
            <person name="Lutzoni F."/>
            <person name="Magnuson J."/>
            <person name="Mondo S."/>
            <person name="Nolan M."/>
            <person name="Ohm R."/>
            <person name="Pangilinan J."/>
            <person name="Park H.-J."/>
            <person name="Ramirez L."/>
            <person name="Alfaro M."/>
            <person name="Sun H."/>
            <person name="Tritt A."/>
            <person name="Yoshinaga Y."/>
            <person name="Zwiers L.-H."/>
            <person name="Turgeon B."/>
            <person name="Goodwin S."/>
            <person name="Spatafora J."/>
            <person name="Crous P."/>
            <person name="Grigoriev I."/>
        </authorList>
    </citation>
    <scope>NUCLEOTIDE SEQUENCE</scope>
    <source>
        <strain evidence="7">CBS 133067</strain>
    </source>
</reference>
<dbReference type="Pfam" id="PF00743">
    <property type="entry name" value="FMO-like"/>
    <property type="match status" value="2"/>
</dbReference>
<dbReference type="InterPro" id="IPR000960">
    <property type="entry name" value="Flavin_mOase"/>
</dbReference>
<dbReference type="Proteomes" id="UP000799772">
    <property type="component" value="Unassembled WGS sequence"/>
</dbReference>
<evidence type="ECO:0000256" key="1">
    <source>
        <dbReference type="ARBA" id="ARBA00009183"/>
    </source>
</evidence>
<evidence type="ECO:0000313" key="7">
    <source>
        <dbReference type="EMBL" id="KAF2099030.1"/>
    </source>
</evidence>
<evidence type="ECO:0000313" key="8">
    <source>
        <dbReference type="Proteomes" id="UP000799772"/>
    </source>
</evidence>
<dbReference type="GO" id="GO:0004499">
    <property type="term" value="F:N,N-dimethylaniline monooxygenase activity"/>
    <property type="evidence" value="ECO:0007669"/>
    <property type="project" value="InterPro"/>
</dbReference>
<feature type="transmembrane region" description="Helical" evidence="6">
    <location>
        <begin position="536"/>
        <end position="560"/>
    </location>
</feature>
<evidence type="ECO:0000256" key="6">
    <source>
        <dbReference type="SAM" id="Phobius"/>
    </source>
</evidence>
<sequence>MKVAILGAGPSGLATLKYLLAAEKAFQIKPIEVHVFEAEDLIGGTFRYRTYEDAELVSSKQLTTFSDFRCDVGEPDFLQAERYCKYLENYCTRFNLWPHIRLSTKVTSIRRKQNGGHIVTFCSKDGSSDDFECDAGSSNVPIVMHSSEFKSKTQFGTDKCIMVLGSGETAMDISYMAVTSQTKSVTMCHRDGFFCAPKRVPDPVIFGMEDPNKPLNVPVDVSQASLFDTAYVHRWLRDSPLLWIYYDRFIKYTLWLVSGTSGGLDQWVGTIPKERYHASKILFNKSNKAIPYISAPYRNYTWLQRIRSRIIQVPLPDTRDRKIDLAPWPKYIDEEGVVHFKDNGRPEYQRMRDIKCKPDVLIFATGYIQRFPFLDETYPTSAQANIRSVWKDDDPSVGFIGFVRPSFGAIPPLAEFQAQLWTLAILHRLPNALKPEDNYCLHTPPTARIHYGVDHESYAYQLALDVGSAPSIWEVAQHGWKVLLVWALGVNFNTKFRLVGPWKDDTAPDIMKTELWETITRRGGFFGHITLSGIPMLVFGTLSLFCYILSGLTSAMIWIVNQI</sequence>
<dbReference type="InterPro" id="IPR020946">
    <property type="entry name" value="Flavin_mOase-like"/>
</dbReference>